<dbReference type="EMBL" id="LAZR01019957">
    <property type="protein sequence ID" value="KKL90638.1"/>
    <property type="molecule type" value="Genomic_DNA"/>
</dbReference>
<sequence>MLAAVIPQIFEAYCSSNPAIVKAVLGYTGIPLDAVTVLSGPTYNTSDESEFTIINPFLTPVAATIKVADVVTVTVLKDILAVKPP</sequence>
<gene>
    <name evidence="1" type="ORF">LCGC14_1902710</name>
</gene>
<protein>
    <submittedName>
        <fullName evidence="1">Uncharacterized protein</fullName>
    </submittedName>
</protein>
<proteinExistence type="predicted"/>
<name>A0A0F9FWD7_9ZZZZ</name>
<accession>A0A0F9FWD7</accession>
<reference evidence="1" key="1">
    <citation type="journal article" date="2015" name="Nature">
        <title>Complex archaea that bridge the gap between prokaryotes and eukaryotes.</title>
        <authorList>
            <person name="Spang A."/>
            <person name="Saw J.H."/>
            <person name="Jorgensen S.L."/>
            <person name="Zaremba-Niedzwiedzka K."/>
            <person name="Martijn J."/>
            <person name="Lind A.E."/>
            <person name="van Eijk R."/>
            <person name="Schleper C."/>
            <person name="Guy L."/>
            <person name="Ettema T.J."/>
        </authorList>
    </citation>
    <scope>NUCLEOTIDE SEQUENCE</scope>
</reference>
<dbReference type="AlphaFoldDB" id="A0A0F9FWD7"/>
<organism evidence="1">
    <name type="scientific">marine sediment metagenome</name>
    <dbReference type="NCBI Taxonomy" id="412755"/>
    <lineage>
        <taxon>unclassified sequences</taxon>
        <taxon>metagenomes</taxon>
        <taxon>ecological metagenomes</taxon>
    </lineage>
</organism>
<comment type="caution">
    <text evidence="1">The sequence shown here is derived from an EMBL/GenBank/DDBJ whole genome shotgun (WGS) entry which is preliminary data.</text>
</comment>
<evidence type="ECO:0000313" key="1">
    <source>
        <dbReference type="EMBL" id="KKL90638.1"/>
    </source>
</evidence>